<dbReference type="Pfam" id="PF04827">
    <property type="entry name" value="Plant_tran"/>
    <property type="match status" value="1"/>
</dbReference>
<comment type="caution">
    <text evidence="1">The sequence shown here is derived from an EMBL/GenBank/DDBJ whole genome shotgun (WGS) entry which is preliminary data.</text>
</comment>
<dbReference type="PANTHER" id="PTHR47150">
    <property type="entry name" value="OS12G0169200 PROTEIN"/>
    <property type="match status" value="1"/>
</dbReference>
<evidence type="ECO:0000313" key="2">
    <source>
        <dbReference type="Proteomes" id="UP001281410"/>
    </source>
</evidence>
<dbReference type="EMBL" id="JANJYJ010000003">
    <property type="protein sequence ID" value="KAK3224322.1"/>
    <property type="molecule type" value="Genomic_DNA"/>
</dbReference>
<reference evidence="1" key="1">
    <citation type="journal article" date="2023" name="Plant J.">
        <title>Genome sequences and population genomics provide insights into the demographic history, inbreeding, and mutation load of two 'living fossil' tree species of Dipteronia.</title>
        <authorList>
            <person name="Feng Y."/>
            <person name="Comes H.P."/>
            <person name="Chen J."/>
            <person name="Zhu S."/>
            <person name="Lu R."/>
            <person name="Zhang X."/>
            <person name="Li P."/>
            <person name="Qiu J."/>
            <person name="Olsen K.M."/>
            <person name="Qiu Y."/>
        </authorList>
    </citation>
    <scope>NUCLEOTIDE SEQUENCE</scope>
    <source>
        <strain evidence="1">NBL</strain>
    </source>
</reference>
<dbReference type="Proteomes" id="UP001281410">
    <property type="component" value="Unassembled WGS sequence"/>
</dbReference>
<accession>A0AAE0AVF7</accession>
<sequence length="425" mass="49410">MNSTKMSRDLVQTAAIHIPIIMSTTLMCKKRRHGGSTLGRRYIRRDRKERHDQIINDYFKGEQSKYTREHFRRRFRMNVELFNCILRAIETNDDYFTQKTDAVGKLGLSPLQKIMAAVRMLAYSCPADFLDEYVQIGESTAIESLKHFCDVVIRVFETQYLRKPKTNDIARLLKEGEDRGFPGMLGSLDCMHWHWKNCPTAWHGTHTNGFKKVPTLILEVVASQDLWIWHAFFGMAGTNNDINVLDRSPLFDDLINESAPPCDFVVQGHQYNIGYYLSDGIYPSYATLIQTISQPTSIKEKLFAERQEAVRKDVEQAFGVLQSRWHIVKGLARMWNAKDLGKIMKTCIILHNMIIESEYHQGINLESWEPHADEMVDQVDIKHDYTFLVSKMINRMKQVRDTGRHNDLKMDLINHLWDNYGGQQT</sequence>
<organism evidence="1 2">
    <name type="scientific">Dipteronia sinensis</name>
    <dbReference type="NCBI Taxonomy" id="43782"/>
    <lineage>
        <taxon>Eukaryota</taxon>
        <taxon>Viridiplantae</taxon>
        <taxon>Streptophyta</taxon>
        <taxon>Embryophyta</taxon>
        <taxon>Tracheophyta</taxon>
        <taxon>Spermatophyta</taxon>
        <taxon>Magnoliopsida</taxon>
        <taxon>eudicotyledons</taxon>
        <taxon>Gunneridae</taxon>
        <taxon>Pentapetalae</taxon>
        <taxon>rosids</taxon>
        <taxon>malvids</taxon>
        <taxon>Sapindales</taxon>
        <taxon>Sapindaceae</taxon>
        <taxon>Hippocastanoideae</taxon>
        <taxon>Acereae</taxon>
        <taxon>Dipteronia</taxon>
    </lineage>
</organism>
<evidence type="ECO:0000313" key="1">
    <source>
        <dbReference type="EMBL" id="KAK3224322.1"/>
    </source>
</evidence>
<dbReference type="PANTHER" id="PTHR47150:SF7">
    <property type="entry name" value="NUCLEASE"/>
    <property type="match status" value="1"/>
</dbReference>
<dbReference type="AlphaFoldDB" id="A0AAE0AVF7"/>
<dbReference type="InterPro" id="IPR006912">
    <property type="entry name" value="Harbinger_derived_prot"/>
</dbReference>
<gene>
    <name evidence="1" type="ORF">Dsin_011347</name>
</gene>
<proteinExistence type="predicted"/>
<name>A0AAE0AVF7_9ROSI</name>
<keyword evidence="2" id="KW-1185">Reference proteome</keyword>
<protein>
    <submittedName>
        <fullName evidence="1">Uncharacterized protein</fullName>
    </submittedName>
</protein>